<dbReference type="SFLD" id="SFLDG01129">
    <property type="entry name" value="C1.5:_HAD__Beta-PGM__Phosphata"/>
    <property type="match status" value="1"/>
</dbReference>
<name>A0ABU0JVD9_9BACL</name>
<dbReference type="PANTHER" id="PTHR43434:SF1">
    <property type="entry name" value="PHOSPHOGLYCOLATE PHOSPHATASE"/>
    <property type="match status" value="1"/>
</dbReference>
<evidence type="ECO:0000313" key="1">
    <source>
        <dbReference type="EMBL" id="MDQ0481067.1"/>
    </source>
</evidence>
<protein>
    <submittedName>
        <fullName evidence="1">HAD superfamily hydrolase (TIGR01509 family)</fullName>
    </submittedName>
</protein>
<dbReference type="EMBL" id="JAUSWM010000001">
    <property type="protein sequence ID" value="MDQ0481067.1"/>
    <property type="molecule type" value="Genomic_DNA"/>
</dbReference>
<dbReference type="SUPFAM" id="SSF56784">
    <property type="entry name" value="HAD-like"/>
    <property type="match status" value="1"/>
</dbReference>
<dbReference type="PANTHER" id="PTHR43434">
    <property type="entry name" value="PHOSPHOGLYCOLATE PHOSPHATASE"/>
    <property type="match status" value="1"/>
</dbReference>
<dbReference type="NCBIfam" id="TIGR01509">
    <property type="entry name" value="HAD-SF-IA-v3"/>
    <property type="match status" value="1"/>
</dbReference>
<dbReference type="GO" id="GO:0016787">
    <property type="term" value="F:hydrolase activity"/>
    <property type="evidence" value="ECO:0007669"/>
    <property type="project" value="UniProtKB-KW"/>
</dbReference>
<dbReference type="InterPro" id="IPR036412">
    <property type="entry name" value="HAD-like_sf"/>
</dbReference>
<accession>A0ABU0JVD9</accession>
<keyword evidence="1" id="KW-0378">Hydrolase</keyword>
<comment type="caution">
    <text evidence="1">The sequence shown here is derived from an EMBL/GenBank/DDBJ whole genome shotgun (WGS) entry which is preliminary data.</text>
</comment>
<organism evidence="1 2">
    <name type="scientific">Guptibacillus hwajinpoensis</name>
    <dbReference type="NCBI Taxonomy" id="208199"/>
    <lineage>
        <taxon>Bacteria</taxon>
        <taxon>Bacillati</taxon>
        <taxon>Bacillota</taxon>
        <taxon>Bacilli</taxon>
        <taxon>Bacillales</taxon>
        <taxon>Guptibacillaceae</taxon>
        <taxon>Guptibacillus</taxon>
    </lineage>
</organism>
<dbReference type="InterPro" id="IPR041492">
    <property type="entry name" value="HAD_2"/>
</dbReference>
<dbReference type="NCBIfam" id="TIGR01549">
    <property type="entry name" value="HAD-SF-IA-v1"/>
    <property type="match status" value="1"/>
</dbReference>
<dbReference type="InterPro" id="IPR050155">
    <property type="entry name" value="HAD-like_hydrolase_sf"/>
</dbReference>
<proteinExistence type="predicted"/>
<dbReference type="GeneID" id="301327357"/>
<evidence type="ECO:0000313" key="2">
    <source>
        <dbReference type="Proteomes" id="UP001226720"/>
    </source>
</evidence>
<keyword evidence="2" id="KW-1185">Reference proteome</keyword>
<reference evidence="1" key="1">
    <citation type="submission" date="2023-07" db="EMBL/GenBank/DDBJ databases">
        <title>Genomic Encyclopedia of Type Strains, Phase IV (KMG-IV): sequencing the most valuable type-strain genomes for metagenomic binning, comparative biology and taxonomic classification.</title>
        <authorList>
            <person name="Goeker M."/>
        </authorList>
    </citation>
    <scope>NUCLEOTIDE SEQUENCE [LARGE SCALE GENOMIC DNA]</scope>
    <source>
        <strain evidence="1">JSM 076093</strain>
    </source>
</reference>
<gene>
    <name evidence="1" type="ORF">QO000_000020</name>
</gene>
<dbReference type="InterPro" id="IPR006439">
    <property type="entry name" value="HAD-SF_hydro_IA"/>
</dbReference>
<dbReference type="RefSeq" id="WP_301551812.1">
    <property type="nucleotide sequence ID" value="NZ_JAQRMZ010000005.1"/>
</dbReference>
<dbReference type="InterPro" id="IPR023214">
    <property type="entry name" value="HAD_sf"/>
</dbReference>
<dbReference type="Pfam" id="PF13419">
    <property type="entry name" value="HAD_2"/>
    <property type="match status" value="1"/>
</dbReference>
<dbReference type="Gene3D" id="3.40.50.1000">
    <property type="entry name" value="HAD superfamily/HAD-like"/>
    <property type="match status" value="1"/>
</dbReference>
<dbReference type="Proteomes" id="UP001226720">
    <property type="component" value="Unassembled WGS sequence"/>
</dbReference>
<sequence>MTNINAVIFDLDDTIINTSEIKKLRKKPWNDCYSHIPTKTYAIFDESLHDFLKDMNQKVGIVTNSPRPYAERVLKHHNFKYHNLVAYHDVKKRKPHPEPFYKCADLLGVETKNIISVGDHTNDIIASKEAGMKTIGVTWGECSLSELKQIGCDFIVNDAKEAMELLKRLKWGR</sequence>
<dbReference type="SFLD" id="SFLDS00003">
    <property type="entry name" value="Haloacid_Dehalogenase"/>
    <property type="match status" value="1"/>
</dbReference>